<keyword evidence="5" id="KW-0804">Transcription</keyword>
<evidence type="ECO:0000313" key="8">
    <source>
        <dbReference type="EMBL" id="SQA64641.1"/>
    </source>
</evidence>
<dbReference type="InterPro" id="IPR050090">
    <property type="entry name" value="Tyrosine_recombinase_XerCD"/>
</dbReference>
<keyword evidence="6" id="KW-0233">DNA recombination</keyword>
<gene>
    <name evidence="8" type="primary">xerD_3</name>
    <name evidence="8" type="ORF">NCTC11967_03672</name>
</gene>
<dbReference type="AlphaFoldDB" id="A0AB38FZF3"/>
<name>A0AB38FZF3_9ENTR</name>
<dbReference type="PANTHER" id="PTHR30349">
    <property type="entry name" value="PHAGE INTEGRASE-RELATED"/>
    <property type="match status" value="1"/>
</dbReference>
<proteinExistence type="inferred from homology"/>
<comment type="caution">
    <text evidence="8">The sequence shown here is derived from an EMBL/GenBank/DDBJ whole genome shotgun (WGS) entry which is preliminary data.</text>
</comment>
<sequence>MIMMCFYHGLRISELTGLTIRDIDLAGGTIFIRRLKNGFSTVHPLQPDERQLLEQWMSRRPLSEEGWLFPNTKGKHLTRQYMYKILRHYGLLAGLAVRVHPHMLRHACGYELAEQGMDTRLIQDYLGHRNIRHTVHYTAGNAARFAQTWKKQRLAVVTDEEERSAGGVCVRRMSVMLRQLARRFYTPFVATGR</sequence>
<evidence type="ECO:0000259" key="7">
    <source>
        <dbReference type="PROSITE" id="PS51898"/>
    </source>
</evidence>
<dbReference type="PANTHER" id="PTHR30349:SF62">
    <property type="entry name" value="TYPE 1 FIMBRIAE REGULATORY PROTEIN FIMB-RELATED"/>
    <property type="match status" value="1"/>
</dbReference>
<evidence type="ECO:0000313" key="9">
    <source>
        <dbReference type="Proteomes" id="UP000251313"/>
    </source>
</evidence>
<evidence type="ECO:0000256" key="6">
    <source>
        <dbReference type="ARBA" id="ARBA00023172"/>
    </source>
</evidence>
<dbReference type="Proteomes" id="UP000251313">
    <property type="component" value="Unassembled WGS sequence"/>
</dbReference>
<keyword evidence="2" id="KW-1029">Fimbrium biogenesis</keyword>
<keyword evidence="4" id="KW-0805">Transcription regulation</keyword>
<evidence type="ECO:0000256" key="2">
    <source>
        <dbReference type="ARBA" id="ARBA00022558"/>
    </source>
</evidence>
<dbReference type="InterPro" id="IPR013762">
    <property type="entry name" value="Integrase-like_cat_sf"/>
</dbReference>
<reference evidence="8 9" key="1">
    <citation type="submission" date="2018-06" db="EMBL/GenBank/DDBJ databases">
        <authorList>
            <consortium name="Pathogen Informatics"/>
            <person name="Doyle S."/>
        </authorList>
    </citation>
    <scope>NUCLEOTIDE SEQUENCE [LARGE SCALE GENOMIC DNA]</scope>
    <source>
        <strain evidence="8 9">NCTC11967</strain>
    </source>
</reference>
<dbReference type="EMBL" id="UAVL01000019">
    <property type="protein sequence ID" value="SQA64641.1"/>
    <property type="molecule type" value="Genomic_DNA"/>
</dbReference>
<dbReference type="InterPro" id="IPR011010">
    <property type="entry name" value="DNA_brk_join_enz"/>
</dbReference>
<accession>A0AB38FZF3</accession>
<evidence type="ECO:0000256" key="1">
    <source>
        <dbReference type="ARBA" id="ARBA00008857"/>
    </source>
</evidence>
<protein>
    <submittedName>
        <fullName evidence="8">Tyrosine recombinase XerD</fullName>
    </submittedName>
</protein>
<evidence type="ECO:0000256" key="4">
    <source>
        <dbReference type="ARBA" id="ARBA00023015"/>
    </source>
</evidence>
<dbReference type="InterPro" id="IPR002104">
    <property type="entry name" value="Integrase_catalytic"/>
</dbReference>
<comment type="similarity">
    <text evidence="1">Belongs to the 'phage' integrase family.</text>
</comment>
<organism evidence="8 9">
    <name type="scientific">Yokenella regensburgei</name>
    <dbReference type="NCBI Taxonomy" id="158877"/>
    <lineage>
        <taxon>Bacteria</taxon>
        <taxon>Pseudomonadati</taxon>
        <taxon>Pseudomonadota</taxon>
        <taxon>Gammaproteobacteria</taxon>
        <taxon>Enterobacterales</taxon>
        <taxon>Enterobacteriaceae</taxon>
        <taxon>Yokenella</taxon>
    </lineage>
</organism>
<keyword evidence="3" id="KW-0229">DNA integration</keyword>
<dbReference type="GO" id="GO:0006310">
    <property type="term" value="P:DNA recombination"/>
    <property type="evidence" value="ECO:0007669"/>
    <property type="project" value="UniProtKB-KW"/>
</dbReference>
<dbReference type="SUPFAM" id="SSF56349">
    <property type="entry name" value="DNA breaking-rejoining enzymes"/>
    <property type="match status" value="1"/>
</dbReference>
<feature type="domain" description="Tyr recombinase" evidence="7">
    <location>
        <begin position="1"/>
        <end position="150"/>
    </location>
</feature>
<dbReference type="PROSITE" id="PS51898">
    <property type="entry name" value="TYR_RECOMBINASE"/>
    <property type="match status" value="1"/>
</dbReference>
<dbReference type="Gene3D" id="1.10.443.10">
    <property type="entry name" value="Intergrase catalytic core"/>
    <property type="match status" value="1"/>
</dbReference>
<dbReference type="Pfam" id="PF00589">
    <property type="entry name" value="Phage_integrase"/>
    <property type="match status" value="1"/>
</dbReference>
<dbReference type="GO" id="GO:0003677">
    <property type="term" value="F:DNA binding"/>
    <property type="evidence" value="ECO:0007669"/>
    <property type="project" value="InterPro"/>
</dbReference>
<dbReference type="GO" id="GO:0015074">
    <property type="term" value="P:DNA integration"/>
    <property type="evidence" value="ECO:0007669"/>
    <property type="project" value="UniProtKB-KW"/>
</dbReference>
<evidence type="ECO:0000256" key="3">
    <source>
        <dbReference type="ARBA" id="ARBA00022908"/>
    </source>
</evidence>
<evidence type="ECO:0000256" key="5">
    <source>
        <dbReference type="ARBA" id="ARBA00023163"/>
    </source>
</evidence>